<dbReference type="EMBL" id="KU144978">
    <property type="protein sequence ID" value="AMK59292.1"/>
    <property type="molecule type" value="Genomic_DNA"/>
</dbReference>
<evidence type="ECO:0000313" key="4">
    <source>
        <dbReference type="EMBL" id="AMK59292.1"/>
    </source>
</evidence>
<protein>
    <submittedName>
        <fullName evidence="4">Putative enoyl-CoA hydratase/isomerase</fullName>
    </submittedName>
</protein>
<organism evidence="4">
    <name type="scientific">uncultured bacterium UPO50</name>
    <dbReference type="NCBI Taxonomy" id="1776975"/>
    <lineage>
        <taxon>Bacteria</taxon>
        <taxon>environmental samples</taxon>
    </lineage>
</organism>
<keyword evidence="3" id="KW-0456">Lyase</keyword>
<dbReference type="Pfam" id="PF00378">
    <property type="entry name" value="ECH_1"/>
    <property type="match status" value="1"/>
</dbReference>
<keyword evidence="4" id="KW-0413">Isomerase</keyword>
<reference evidence="4" key="1">
    <citation type="journal article" date="2016" name="Appl. Environ. Microbiol.">
        <title>Functional Metagenomics of a Biostimulated Petroleum-Contaminated Soil Reveals an Extraordinary Diversity of Extradiol Dioxygenases.</title>
        <authorList>
            <person name="Terron-Gonzalez L."/>
            <person name="Martin-Cabello G."/>
            <person name="Ferrer M."/>
            <person name="Santero E."/>
        </authorList>
    </citation>
    <scope>NUCLEOTIDE SEQUENCE</scope>
</reference>
<keyword evidence="2" id="KW-0443">Lipid metabolism</keyword>
<dbReference type="InterPro" id="IPR029045">
    <property type="entry name" value="ClpP/crotonase-like_dom_sf"/>
</dbReference>
<dbReference type="CDD" id="cd06558">
    <property type="entry name" value="crotonase-like"/>
    <property type="match status" value="1"/>
</dbReference>
<dbReference type="InterPro" id="IPR014748">
    <property type="entry name" value="Enoyl-CoA_hydra_C"/>
</dbReference>
<name>A0A126T051_9BACT</name>
<dbReference type="PANTHER" id="PTHR11941">
    <property type="entry name" value="ENOYL-COA HYDRATASE-RELATED"/>
    <property type="match status" value="1"/>
</dbReference>
<dbReference type="PANTHER" id="PTHR11941:SF169">
    <property type="entry name" value="(7AS)-7A-METHYL-1,5-DIOXO-2,3,5,6,7,7A-HEXAHYDRO-1H-INDENE-CARBOXYL-COA HYDROLASE"/>
    <property type="match status" value="1"/>
</dbReference>
<sequence>MESDVLLFEKQGGIATLTLNRPASRNALSVALVERLQAAWRLLDADPEVRVIVLTSAECGTFCAGMDLKEAARIRAEEGVDVLSKLKDPFHEGMREVGKPIIVALNGDLPAGGLMLAVNADLRVGLRGTRAAITEAQRGRGSPWAVPLLWQMPQAVLMEMVFTGEWLPIERLHALGWINHLEDSSDAVQVRARQLAERIRDNAPLSVMAGKAALLRAASLGCDAGLAEAKRLYQPVYASEDAIEGPRAFAEKRQPIWKGR</sequence>
<evidence type="ECO:0000256" key="3">
    <source>
        <dbReference type="ARBA" id="ARBA00023239"/>
    </source>
</evidence>
<dbReference type="AlphaFoldDB" id="A0A126T051"/>
<accession>A0A126T051</accession>
<dbReference type="Gene3D" id="3.90.226.10">
    <property type="entry name" value="2-enoyl-CoA Hydratase, Chain A, domain 1"/>
    <property type="match status" value="1"/>
</dbReference>
<dbReference type="GO" id="GO:0006635">
    <property type="term" value="P:fatty acid beta-oxidation"/>
    <property type="evidence" value="ECO:0007669"/>
    <property type="project" value="TreeGrafter"/>
</dbReference>
<dbReference type="SUPFAM" id="SSF52096">
    <property type="entry name" value="ClpP/crotonase"/>
    <property type="match status" value="1"/>
</dbReference>
<dbReference type="Gene3D" id="1.10.12.10">
    <property type="entry name" value="Lyase 2-enoyl-coa Hydratase, Chain A, domain 2"/>
    <property type="match status" value="1"/>
</dbReference>
<comment type="similarity">
    <text evidence="1">Belongs to the enoyl-CoA hydratase/isomerase family.</text>
</comment>
<dbReference type="GO" id="GO:0016829">
    <property type="term" value="F:lyase activity"/>
    <property type="evidence" value="ECO:0007669"/>
    <property type="project" value="UniProtKB-KW"/>
</dbReference>
<evidence type="ECO:0000256" key="1">
    <source>
        <dbReference type="ARBA" id="ARBA00005254"/>
    </source>
</evidence>
<evidence type="ECO:0000256" key="2">
    <source>
        <dbReference type="ARBA" id="ARBA00023098"/>
    </source>
</evidence>
<dbReference type="GO" id="GO:0016853">
    <property type="term" value="F:isomerase activity"/>
    <property type="evidence" value="ECO:0007669"/>
    <property type="project" value="UniProtKB-KW"/>
</dbReference>
<dbReference type="InterPro" id="IPR001753">
    <property type="entry name" value="Enoyl-CoA_hydra/iso"/>
</dbReference>
<proteinExistence type="inferred from homology"/>